<dbReference type="Gene3D" id="1.25.40.10">
    <property type="entry name" value="Tetratricopeptide repeat domain"/>
    <property type="match status" value="3"/>
</dbReference>
<evidence type="ECO:0000256" key="2">
    <source>
        <dbReference type="SAM" id="SignalP"/>
    </source>
</evidence>
<dbReference type="AlphaFoldDB" id="A0A9X1WAQ3"/>
<dbReference type="PROSITE" id="PS50005">
    <property type="entry name" value="TPR"/>
    <property type="match status" value="3"/>
</dbReference>
<dbReference type="Pfam" id="PF13174">
    <property type="entry name" value="TPR_6"/>
    <property type="match status" value="1"/>
</dbReference>
<dbReference type="Pfam" id="PF13181">
    <property type="entry name" value="TPR_8"/>
    <property type="match status" value="3"/>
</dbReference>
<reference evidence="3" key="1">
    <citation type="submission" date="2021-11" db="EMBL/GenBank/DDBJ databases">
        <title>Vibrio ZSDE26 sp. nov. and Vibrio ZSDZ34 sp. nov., isolated from coastal seawater in Qingdao.</title>
        <authorList>
            <person name="Zhang P."/>
        </authorList>
    </citation>
    <scope>NUCLEOTIDE SEQUENCE</scope>
    <source>
        <strain evidence="3">ZSDZ34</strain>
    </source>
</reference>
<gene>
    <name evidence="3" type="ORF">LNL84_09790</name>
</gene>
<dbReference type="InterPro" id="IPR011990">
    <property type="entry name" value="TPR-like_helical_dom_sf"/>
</dbReference>
<evidence type="ECO:0000256" key="1">
    <source>
        <dbReference type="PROSITE-ProRule" id="PRU00339"/>
    </source>
</evidence>
<dbReference type="EMBL" id="JAJNNZ010000006">
    <property type="protein sequence ID" value="MCJ2377118.1"/>
    <property type="molecule type" value="Genomic_DNA"/>
</dbReference>
<keyword evidence="1" id="KW-0802">TPR repeat</keyword>
<dbReference type="InterPro" id="IPR019734">
    <property type="entry name" value="TPR_rpt"/>
</dbReference>
<protein>
    <submittedName>
        <fullName evidence="3">Tetratricopeptide repeat protein</fullName>
    </submittedName>
</protein>
<feature type="repeat" description="TPR" evidence="1">
    <location>
        <begin position="86"/>
        <end position="119"/>
    </location>
</feature>
<feature type="repeat" description="TPR" evidence="1">
    <location>
        <begin position="181"/>
        <end position="214"/>
    </location>
</feature>
<keyword evidence="4" id="KW-1185">Reference proteome</keyword>
<dbReference type="Proteomes" id="UP001139488">
    <property type="component" value="Unassembled WGS sequence"/>
</dbReference>
<comment type="caution">
    <text evidence="3">The sequence shown here is derived from an EMBL/GenBank/DDBJ whole genome shotgun (WGS) entry which is preliminary data.</text>
</comment>
<evidence type="ECO:0000313" key="4">
    <source>
        <dbReference type="Proteomes" id="UP001139488"/>
    </source>
</evidence>
<keyword evidence="2" id="KW-0732">Signal</keyword>
<organism evidence="3 4">
    <name type="scientific">Vibrio gelatinilyticus</name>
    <dbReference type="NCBI Taxonomy" id="2893468"/>
    <lineage>
        <taxon>Bacteria</taxon>
        <taxon>Pseudomonadati</taxon>
        <taxon>Pseudomonadota</taxon>
        <taxon>Gammaproteobacteria</taxon>
        <taxon>Vibrionales</taxon>
        <taxon>Vibrionaceae</taxon>
        <taxon>Vibrio</taxon>
    </lineage>
</organism>
<dbReference type="PANTHER" id="PTHR12558:SF13">
    <property type="entry name" value="CELL DIVISION CYCLE PROTEIN 27 HOMOLOG"/>
    <property type="match status" value="1"/>
</dbReference>
<feature type="repeat" description="TPR" evidence="1">
    <location>
        <begin position="215"/>
        <end position="248"/>
    </location>
</feature>
<sequence length="336" mass="38008">MKGLQSIIVCLLCISLQACATKEEQPQYDTSLYQGRPIDTLTQDPPPKTEVEAIKRGDAALNSQNIDLALYEYIRSLSFEPSEYKDQTLYTIGRIHLSRGNNELAEQAFLMSVETNPNNVLALQQLGALYTATGRVDEGETYFLRSVNADQIRMNNKATIEFNTISVDKVRELVVDKESPAIAYLGLGVLSDVKNEYELARSFYDKAYSIKPNSVKLLINQGYSFYMSGDYTKAEMFTQKALKQAPNNEKAQNNMALIYLAKGQENKALNMFTRHMENYEALNNVGYFLLLQGKPENAVPYFQQAIDKKASYYKLANDNLERALSEIRMKEIAVTQ</sequence>
<dbReference type="PANTHER" id="PTHR12558">
    <property type="entry name" value="CELL DIVISION CYCLE 16,23,27"/>
    <property type="match status" value="1"/>
</dbReference>
<dbReference type="PROSITE" id="PS51257">
    <property type="entry name" value="PROKAR_LIPOPROTEIN"/>
    <property type="match status" value="1"/>
</dbReference>
<feature type="signal peptide" evidence="2">
    <location>
        <begin position="1"/>
        <end position="20"/>
    </location>
</feature>
<dbReference type="RefSeq" id="WP_244357056.1">
    <property type="nucleotide sequence ID" value="NZ_JAJNNZ010000006.1"/>
</dbReference>
<evidence type="ECO:0000313" key="3">
    <source>
        <dbReference type="EMBL" id="MCJ2377118.1"/>
    </source>
</evidence>
<proteinExistence type="predicted"/>
<accession>A0A9X1WAQ3</accession>
<feature type="chain" id="PRO_5040798251" evidence="2">
    <location>
        <begin position="21"/>
        <end position="336"/>
    </location>
</feature>
<dbReference type="SMART" id="SM00028">
    <property type="entry name" value="TPR"/>
    <property type="match status" value="6"/>
</dbReference>
<name>A0A9X1WAQ3_9VIBR</name>
<dbReference type="SUPFAM" id="SSF48452">
    <property type="entry name" value="TPR-like"/>
    <property type="match status" value="1"/>
</dbReference>